<protein>
    <recommendedName>
        <fullName evidence="4">Lipoprotein</fullName>
    </recommendedName>
</protein>
<organism evidence="2 3">
    <name type="scientific">Geomonas silvestris</name>
    <dbReference type="NCBI Taxonomy" id="2740184"/>
    <lineage>
        <taxon>Bacteria</taxon>
        <taxon>Pseudomonadati</taxon>
        <taxon>Thermodesulfobacteriota</taxon>
        <taxon>Desulfuromonadia</taxon>
        <taxon>Geobacterales</taxon>
        <taxon>Geobacteraceae</taxon>
        <taxon>Geomonas</taxon>
    </lineage>
</organism>
<evidence type="ECO:0000313" key="3">
    <source>
        <dbReference type="Proteomes" id="UP000556026"/>
    </source>
</evidence>
<evidence type="ECO:0000313" key="2">
    <source>
        <dbReference type="EMBL" id="GFO60540.1"/>
    </source>
</evidence>
<dbReference type="Proteomes" id="UP000556026">
    <property type="component" value="Unassembled WGS sequence"/>
</dbReference>
<sequence>MVAIREISMHRCLVILLISIAASLPANRAVGKDDKKVLLKPEKCRAIIQSQTEKLPAAWKKYNGFIKACSIFKSGAQEINLISIWIQDYFDFKYPKDMTPVMEDFPRPVLVDQGFNVLGSLPEYYPDDPPRELEIYYSSKQTTPPDLFVRVHSPGAGGDYSYPPMMWNVKNKSYGN</sequence>
<keyword evidence="1" id="KW-0732">Signal</keyword>
<comment type="caution">
    <text evidence="2">The sequence shown here is derived from an EMBL/GenBank/DDBJ whole genome shotgun (WGS) entry which is preliminary data.</text>
</comment>
<name>A0A6V8MKK9_9BACT</name>
<dbReference type="AlphaFoldDB" id="A0A6V8MKK9"/>
<reference evidence="3" key="1">
    <citation type="submission" date="2020-06" db="EMBL/GenBank/DDBJ databases">
        <title>Draft genomic sequence of Geomonas sp. Red330.</title>
        <authorList>
            <person name="Itoh H."/>
            <person name="Zhenxing X."/>
            <person name="Ushijima N."/>
            <person name="Masuda Y."/>
            <person name="Shiratori Y."/>
            <person name="Senoo K."/>
        </authorList>
    </citation>
    <scope>NUCLEOTIDE SEQUENCE [LARGE SCALE GENOMIC DNA]</scope>
    <source>
        <strain evidence="3">Red330</strain>
    </source>
</reference>
<gene>
    <name evidence="2" type="ORF">GMST_28650</name>
</gene>
<proteinExistence type="predicted"/>
<dbReference type="EMBL" id="BLXX01000009">
    <property type="protein sequence ID" value="GFO60540.1"/>
    <property type="molecule type" value="Genomic_DNA"/>
</dbReference>
<accession>A0A6V8MKK9</accession>
<evidence type="ECO:0008006" key="4">
    <source>
        <dbReference type="Google" id="ProtNLM"/>
    </source>
</evidence>
<feature type="signal peptide" evidence="1">
    <location>
        <begin position="1"/>
        <end position="28"/>
    </location>
</feature>
<keyword evidence="3" id="KW-1185">Reference proteome</keyword>
<evidence type="ECO:0000256" key="1">
    <source>
        <dbReference type="SAM" id="SignalP"/>
    </source>
</evidence>
<feature type="chain" id="PRO_5027684018" description="Lipoprotein" evidence="1">
    <location>
        <begin position="29"/>
        <end position="176"/>
    </location>
</feature>
<dbReference type="RefSeq" id="WP_183355359.1">
    <property type="nucleotide sequence ID" value="NZ_BLXX01000009.1"/>
</dbReference>